<dbReference type="PANTHER" id="PTHR10972:SF141">
    <property type="entry name" value="OXYSTEROL-BINDING PROTEIN"/>
    <property type="match status" value="1"/>
</dbReference>
<evidence type="ECO:0000256" key="1">
    <source>
        <dbReference type="SAM" id="MobiDB-lite"/>
    </source>
</evidence>
<reference evidence="2" key="1">
    <citation type="submission" date="2019-03" db="EMBL/GenBank/DDBJ databases">
        <title>Improved annotation for the trematode Fasciola hepatica.</title>
        <authorList>
            <person name="Choi Y.-J."/>
            <person name="Martin J."/>
            <person name="Mitreva M."/>
        </authorList>
    </citation>
    <scope>NUCLEOTIDE SEQUENCE [LARGE SCALE GENOMIC DNA]</scope>
</reference>
<dbReference type="GO" id="GO:0032934">
    <property type="term" value="F:sterol binding"/>
    <property type="evidence" value="ECO:0007669"/>
    <property type="project" value="TreeGrafter"/>
</dbReference>
<dbReference type="EMBL" id="JXXN02001961">
    <property type="protein sequence ID" value="THD23766.1"/>
    <property type="molecule type" value="Genomic_DNA"/>
</dbReference>
<proteinExistence type="predicted"/>
<protein>
    <submittedName>
        <fullName evidence="2">Oxysterol-binding protein</fullName>
    </submittedName>
</protein>
<dbReference type="Proteomes" id="UP000230066">
    <property type="component" value="Unassembled WGS sequence"/>
</dbReference>
<dbReference type="GO" id="GO:0005829">
    <property type="term" value="C:cytosol"/>
    <property type="evidence" value="ECO:0007669"/>
    <property type="project" value="TreeGrafter"/>
</dbReference>
<dbReference type="PANTHER" id="PTHR10972">
    <property type="entry name" value="OXYSTEROL-BINDING PROTEIN-RELATED"/>
    <property type="match status" value="1"/>
</dbReference>
<keyword evidence="3" id="KW-1185">Reference proteome</keyword>
<dbReference type="InterPro" id="IPR000648">
    <property type="entry name" value="Oxysterol-bd"/>
</dbReference>
<dbReference type="GO" id="GO:0016020">
    <property type="term" value="C:membrane"/>
    <property type="evidence" value="ECO:0007669"/>
    <property type="project" value="TreeGrafter"/>
</dbReference>
<sequence length="202" mass="22127">MTSLNERFKRLGSQMINRFSSPKVNSDGAGSGEHHGQTPSESSNPSGLSRSRCSSTGGGDESSVSSRGSDQLMGVGVFPSPILNMDSQAINLPELPADAQPDAPFDETELGSVEEQKHVVLHLLSQLKLGMDLTKIVLPTFILEKRSLLEMFADYMAHPDLYLHKRLSFSPILSAVKIICKLKSTGSKAFFCRKFLTFSRQH</sequence>
<feature type="region of interest" description="Disordered" evidence="1">
    <location>
        <begin position="1"/>
        <end position="72"/>
    </location>
</feature>
<evidence type="ECO:0000313" key="3">
    <source>
        <dbReference type="Proteomes" id="UP000230066"/>
    </source>
</evidence>
<evidence type="ECO:0000313" key="2">
    <source>
        <dbReference type="EMBL" id="THD23766.1"/>
    </source>
</evidence>
<dbReference type="AlphaFoldDB" id="A0A2H1CC94"/>
<gene>
    <name evidence="2" type="ORF">D915_005360</name>
</gene>
<dbReference type="SUPFAM" id="SSF144000">
    <property type="entry name" value="Oxysterol-binding protein-like"/>
    <property type="match status" value="1"/>
</dbReference>
<feature type="compositionally biased region" description="Polar residues" evidence="1">
    <location>
        <begin position="14"/>
        <end position="24"/>
    </location>
</feature>
<accession>A0A2H1CC94</accession>
<name>A0A2H1CC94_FASHE</name>
<dbReference type="Pfam" id="PF01237">
    <property type="entry name" value="Oxysterol_BP"/>
    <property type="match status" value="1"/>
</dbReference>
<organism evidence="2 3">
    <name type="scientific">Fasciola hepatica</name>
    <name type="common">Liver fluke</name>
    <dbReference type="NCBI Taxonomy" id="6192"/>
    <lineage>
        <taxon>Eukaryota</taxon>
        <taxon>Metazoa</taxon>
        <taxon>Spiralia</taxon>
        <taxon>Lophotrochozoa</taxon>
        <taxon>Platyhelminthes</taxon>
        <taxon>Trematoda</taxon>
        <taxon>Digenea</taxon>
        <taxon>Plagiorchiida</taxon>
        <taxon>Echinostomata</taxon>
        <taxon>Echinostomatoidea</taxon>
        <taxon>Fasciolidae</taxon>
        <taxon>Fasciola</taxon>
    </lineage>
</organism>
<comment type="caution">
    <text evidence="2">The sequence shown here is derived from an EMBL/GenBank/DDBJ whole genome shotgun (WGS) entry which is preliminary data.</text>
</comment>
<feature type="compositionally biased region" description="Polar residues" evidence="1">
    <location>
        <begin position="37"/>
        <end position="55"/>
    </location>
</feature>
<dbReference type="InterPro" id="IPR037239">
    <property type="entry name" value="OSBP_sf"/>
</dbReference>
<dbReference type="Gene3D" id="1.10.287.2720">
    <property type="match status" value="1"/>
</dbReference>